<name>A0AAV2HIK1_LYMST</name>
<evidence type="ECO:0000259" key="4">
    <source>
        <dbReference type="PROSITE" id="PS50004"/>
    </source>
</evidence>
<gene>
    <name evidence="5" type="ORF">GSLYS_00007768001</name>
</gene>
<feature type="compositionally biased region" description="Basic residues" evidence="3">
    <location>
        <begin position="85"/>
        <end position="95"/>
    </location>
</feature>
<dbReference type="EMBL" id="CAXITT010000152">
    <property type="protein sequence ID" value="CAL1533808.1"/>
    <property type="molecule type" value="Genomic_DNA"/>
</dbReference>
<sequence length="368" mass="41261">MKSETDKVYGSEFKELHPPEHFQRTKRRSLKQPKSVSSSDTSGVPHDASHVLPSDLDLSATSAGSEPPPHKSKHRVKLWNSFLNKTKHIRIRRKDKSPSGPDKLHRRSSSQPNIPINITPSNHAVTNKDSGRAPKLLSNGTDAGHVVADSKRTEYRKQKDELSRSSSSLNDSTFTSLSGAAKVRGAPGRYSDSIEDDSYGSLVERTSSAAYRSVSDPTLTPERQARLDSYHNGRRKLSKAPSIDKEDEDDDEGEDDKENDEAEDDVPVLIQSLPVDSSLVPVSHHLSQPRSFFTVHVHLKEGRDLVIRDACGTSDPYVKFKIGGKVVYKSRIIYKNLNPRWEEKFTIPIEDITKPITIKVFDYDRAWN</sequence>
<evidence type="ECO:0000256" key="1">
    <source>
        <dbReference type="ARBA" id="ARBA00022723"/>
    </source>
</evidence>
<protein>
    <recommendedName>
        <fullName evidence="4">C2 domain-containing protein</fullName>
    </recommendedName>
</protein>
<accession>A0AAV2HIK1</accession>
<dbReference type="GO" id="GO:0030672">
    <property type="term" value="C:synaptic vesicle membrane"/>
    <property type="evidence" value="ECO:0007669"/>
    <property type="project" value="TreeGrafter"/>
</dbReference>
<dbReference type="PANTHER" id="PTHR45911">
    <property type="entry name" value="C2 DOMAIN-CONTAINING PROTEIN"/>
    <property type="match status" value="1"/>
</dbReference>
<dbReference type="PROSITE" id="PS50004">
    <property type="entry name" value="C2"/>
    <property type="match status" value="1"/>
</dbReference>
<dbReference type="GO" id="GO:0046928">
    <property type="term" value="P:regulation of neurotransmitter secretion"/>
    <property type="evidence" value="ECO:0007669"/>
    <property type="project" value="TreeGrafter"/>
</dbReference>
<evidence type="ECO:0000256" key="3">
    <source>
        <dbReference type="SAM" id="MobiDB-lite"/>
    </source>
</evidence>
<keyword evidence="6" id="KW-1185">Reference proteome</keyword>
<organism evidence="5 6">
    <name type="scientific">Lymnaea stagnalis</name>
    <name type="common">Great pond snail</name>
    <name type="synonym">Helix stagnalis</name>
    <dbReference type="NCBI Taxonomy" id="6523"/>
    <lineage>
        <taxon>Eukaryota</taxon>
        <taxon>Metazoa</taxon>
        <taxon>Spiralia</taxon>
        <taxon>Lophotrochozoa</taxon>
        <taxon>Mollusca</taxon>
        <taxon>Gastropoda</taxon>
        <taxon>Heterobranchia</taxon>
        <taxon>Euthyneura</taxon>
        <taxon>Panpulmonata</taxon>
        <taxon>Hygrophila</taxon>
        <taxon>Lymnaeoidea</taxon>
        <taxon>Lymnaeidae</taxon>
        <taxon>Lymnaea</taxon>
    </lineage>
</organism>
<feature type="compositionally biased region" description="Acidic residues" evidence="3">
    <location>
        <begin position="245"/>
        <end position="265"/>
    </location>
</feature>
<feature type="compositionally biased region" description="Basic and acidic residues" evidence="3">
    <location>
        <begin position="148"/>
        <end position="163"/>
    </location>
</feature>
<feature type="compositionally biased region" description="Low complexity" evidence="3">
    <location>
        <begin position="164"/>
        <end position="178"/>
    </location>
</feature>
<proteinExistence type="predicted"/>
<dbReference type="GO" id="GO:0005509">
    <property type="term" value="F:calcium ion binding"/>
    <property type="evidence" value="ECO:0007669"/>
    <property type="project" value="TreeGrafter"/>
</dbReference>
<feature type="region of interest" description="Disordered" evidence="3">
    <location>
        <begin position="1"/>
        <end position="197"/>
    </location>
</feature>
<dbReference type="PANTHER" id="PTHR45911:SF4">
    <property type="entry name" value="MULTIPLE C2 AND TRANSMEMBRANE DOMAIN-CONTAINING PROTEIN"/>
    <property type="match status" value="1"/>
</dbReference>
<dbReference type="Pfam" id="PF00168">
    <property type="entry name" value="C2"/>
    <property type="match status" value="1"/>
</dbReference>
<reference evidence="5 6" key="1">
    <citation type="submission" date="2024-04" db="EMBL/GenBank/DDBJ databases">
        <authorList>
            <consortium name="Genoscope - CEA"/>
            <person name="William W."/>
        </authorList>
    </citation>
    <scope>NUCLEOTIDE SEQUENCE [LARGE SCALE GENOMIC DNA]</scope>
</reference>
<dbReference type="InterPro" id="IPR035892">
    <property type="entry name" value="C2_domain_sf"/>
</dbReference>
<feature type="region of interest" description="Disordered" evidence="3">
    <location>
        <begin position="211"/>
        <end position="265"/>
    </location>
</feature>
<dbReference type="Proteomes" id="UP001497497">
    <property type="component" value="Unassembled WGS sequence"/>
</dbReference>
<dbReference type="SUPFAM" id="SSF49562">
    <property type="entry name" value="C2 domain (Calcium/lipid-binding domain, CaLB)"/>
    <property type="match status" value="1"/>
</dbReference>
<dbReference type="PRINTS" id="PR00360">
    <property type="entry name" value="C2DOMAIN"/>
</dbReference>
<keyword evidence="1" id="KW-0479">Metal-binding</keyword>
<evidence type="ECO:0000313" key="5">
    <source>
        <dbReference type="EMBL" id="CAL1533808.1"/>
    </source>
</evidence>
<feature type="compositionally biased region" description="Polar residues" evidence="3">
    <location>
        <begin position="109"/>
        <end position="128"/>
    </location>
</feature>
<feature type="domain" description="C2" evidence="4">
    <location>
        <begin position="276"/>
        <end position="368"/>
    </location>
</feature>
<feature type="compositionally biased region" description="Basic and acidic residues" evidence="3">
    <location>
        <begin position="1"/>
        <end position="23"/>
    </location>
</feature>
<dbReference type="SMART" id="SM00239">
    <property type="entry name" value="C2"/>
    <property type="match status" value="1"/>
</dbReference>
<feature type="non-terminal residue" evidence="5">
    <location>
        <position position="368"/>
    </location>
</feature>
<evidence type="ECO:0000313" key="6">
    <source>
        <dbReference type="Proteomes" id="UP001497497"/>
    </source>
</evidence>
<dbReference type="InterPro" id="IPR000008">
    <property type="entry name" value="C2_dom"/>
</dbReference>
<dbReference type="AlphaFoldDB" id="A0AAV2HIK1"/>
<keyword evidence="2" id="KW-0106">Calcium</keyword>
<evidence type="ECO:0000256" key="2">
    <source>
        <dbReference type="ARBA" id="ARBA00022837"/>
    </source>
</evidence>
<feature type="compositionally biased region" description="Polar residues" evidence="3">
    <location>
        <begin position="32"/>
        <end position="42"/>
    </location>
</feature>
<comment type="caution">
    <text evidence="5">The sequence shown here is derived from an EMBL/GenBank/DDBJ whole genome shotgun (WGS) entry which is preliminary data.</text>
</comment>
<dbReference type="Gene3D" id="2.60.40.150">
    <property type="entry name" value="C2 domain"/>
    <property type="match status" value="1"/>
</dbReference>